<keyword evidence="1" id="KW-0732">Signal</keyword>
<keyword evidence="4" id="KW-1185">Reference proteome</keyword>
<dbReference type="Proteomes" id="UP001597419">
    <property type="component" value="Unassembled WGS sequence"/>
</dbReference>
<feature type="signal peptide" evidence="1">
    <location>
        <begin position="1"/>
        <end position="25"/>
    </location>
</feature>
<dbReference type="Gene3D" id="3.40.50.1110">
    <property type="entry name" value="SGNH hydrolase"/>
    <property type="match status" value="1"/>
</dbReference>
<dbReference type="EC" id="3.1.-.-" evidence="3"/>
<dbReference type="InterPro" id="IPR036514">
    <property type="entry name" value="SGNH_hydro_sf"/>
</dbReference>
<dbReference type="EMBL" id="JBHUKU010000011">
    <property type="protein sequence ID" value="MFD2461207.1"/>
    <property type="molecule type" value="Genomic_DNA"/>
</dbReference>
<evidence type="ECO:0000256" key="1">
    <source>
        <dbReference type="SAM" id="SignalP"/>
    </source>
</evidence>
<gene>
    <name evidence="3" type="ORF">ACFSYJ_21565</name>
</gene>
<dbReference type="RefSeq" id="WP_345405415.1">
    <property type="nucleotide sequence ID" value="NZ_BAABHG010000018.1"/>
</dbReference>
<dbReference type="PANTHER" id="PTHR37981">
    <property type="entry name" value="LIPASE 2"/>
    <property type="match status" value="1"/>
</dbReference>
<reference evidence="4" key="1">
    <citation type="journal article" date="2019" name="Int. J. Syst. Evol. Microbiol.">
        <title>The Global Catalogue of Microorganisms (GCM) 10K type strain sequencing project: providing services to taxonomists for standard genome sequencing and annotation.</title>
        <authorList>
            <consortium name="The Broad Institute Genomics Platform"/>
            <consortium name="The Broad Institute Genome Sequencing Center for Infectious Disease"/>
            <person name="Wu L."/>
            <person name="Ma J."/>
        </authorList>
    </citation>
    <scope>NUCLEOTIDE SEQUENCE [LARGE SCALE GENOMIC DNA]</scope>
    <source>
        <strain evidence="4">CGMCC 4.7643</strain>
    </source>
</reference>
<dbReference type="InterPro" id="IPR037460">
    <property type="entry name" value="SEST-like"/>
</dbReference>
<feature type="domain" description="SGNH hydrolase-type esterase" evidence="2">
    <location>
        <begin position="36"/>
        <end position="277"/>
    </location>
</feature>
<evidence type="ECO:0000259" key="2">
    <source>
        <dbReference type="Pfam" id="PF13472"/>
    </source>
</evidence>
<dbReference type="Pfam" id="PF13472">
    <property type="entry name" value="Lipase_GDSL_2"/>
    <property type="match status" value="1"/>
</dbReference>
<accession>A0ABW5GK75</accession>
<dbReference type="CDD" id="cd01823">
    <property type="entry name" value="SEST_like"/>
    <property type="match status" value="1"/>
</dbReference>
<comment type="caution">
    <text evidence="3">The sequence shown here is derived from an EMBL/GenBank/DDBJ whole genome shotgun (WGS) entry which is preliminary data.</text>
</comment>
<organism evidence="3 4">
    <name type="scientific">Amycolatopsis samaneae</name>
    <dbReference type="NCBI Taxonomy" id="664691"/>
    <lineage>
        <taxon>Bacteria</taxon>
        <taxon>Bacillati</taxon>
        <taxon>Actinomycetota</taxon>
        <taxon>Actinomycetes</taxon>
        <taxon>Pseudonocardiales</taxon>
        <taxon>Pseudonocardiaceae</taxon>
        <taxon>Amycolatopsis</taxon>
    </lineage>
</organism>
<proteinExistence type="predicted"/>
<evidence type="ECO:0000313" key="3">
    <source>
        <dbReference type="EMBL" id="MFD2461207.1"/>
    </source>
</evidence>
<dbReference type="SUPFAM" id="SSF52266">
    <property type="entry name" value="SGNH hydrolase"/>
    <property type="match status" value="1"/>
</dbReference>
<keyword evidence="3" id="KW-0378">Hydrolase</keyword>
<evidence type="ECO:0000313" key="4">
    <source>
        <dbReference type="Proteomes" id="UP001597419"/>
    </source>
</evidence>
<feature type="chain" id="PRO_5047305829" evidence="1">
    <location>
        <begin position="26"/>
        <end position="324"/>
    </location>
</feature>
<protein>
    <submittedName>
        <fullName evidence="3">SGNH/GDSL hydrolase family protein</fullName>
        <ecNumber evidence="3">3.1.-.-</ecNumber>
    </submittedName>
</protein>
<name>A0ABW5GK75_9PSEU</name>
<dbReference type="PANTHER" id="PTHR37981:SF1">
    <property type="entry name" value="SGNH HYDROLASE-TYPE ESTERASE DOMAIN-CONTAINING PROTEIN"/>
    <property type="match status" value="1"/>
</dbReference>
<dbReference type="InterPro" id="IPR013830">
    <property type="entry name" value="SGNH_hydro"/>
</dbReference>
<dbReference type="GO" id="GO:0016787">
    <property type="term" value="F:hydrolase activity"/>
    <property type="evidence" value="ECO:0007669"/>
    <property type="project" value="UniProtKB-KW"/>
</dbReference>
<sequence>MFRKRFAAVALAAIAAAAVPGVASAASAGYRHYVSLGDSYTSAPLVPWMRLDPLTCFRSTNNYPSWLAANLKVAKHTDVSCGGADTTNMTKPQSIPLWTAAPQFDALKPDTDLVSVGIGGNDFGVFGTLVGECPKVTASNPTGTPCRDKYTVDGVDTIKAKLTATQARVTEVLRGVHQRSPKAKVLLVGYPRIAPAAGYCPDILPFADGDVRWVDGVERALNKALANAAKTDGRTTYIDTYGPSLGHDACATGGAAWIQGKDLDLFAAAPYHPNKAGETGIASIIANQLAEKKSLDRAPSTAGVPVVDPKVAGDFVTKSGVLTH</sequence>